<evidence type="ECO:0000313" key="2">
    <source>
        <dbReference type="Proteomes" id="UP000004949"/>
    </source>
</evidence>
<keyword evidence="2" id="KW-1185">Reference proteome</keyword>
<dbReference type="AlphaFoldDB" id="G6XMX7"/>
<sequence length="74" mass="8717">MNKIFYNSRDQIAHDYHGGSLTQAEMNSCYSEMDHLITHKHWAGFDALHHVEVEISRWAALYEDAFFVRDAREC</sequence>
<dbReference type="Proteomes" id="UP000004949">
    <property type="component" value="Unassembled WGS sequence"/>
</dbReference>
<proteinExistence type="predicted"/>
<accession>G6XMX7</accession>
<dbReference type="PATRIC" id="fig|1088869.3.peg.2840"/>
<evidence type="ECO:0000313" key="1">
    <source>
        <dbReference type="EMBL" id="EHH66898.1"/>
    </source>
</evidence>
<gene>
    <name evidence="1" type="ORF">GMO_28450</name>
</gene>
<organism evidence="1 2">
    <name type="scientific">Gluconobacter morbifer G707</name>
    <dbReference type="NCBI Taxonomy" id="1088869"/>
    <lineage>
        <taxon>Bacteria</taxon>
        <taxon>Pseudomonadati</taxon>
        <taxon>Pseudomonadota</taxon>
        <taxon>Alphaproteobacteria</taxon>
        <taxon>Acetobacterales</taxon>
        <taxon>Acetobacteraceae</taxon>
        <taxon>Gluconobacter</taxon>
    </lineage>
</organism>
<name>G6XMX7_9PROT</name>
<protein>
    <submittedName>
        <fullName evidence="1">Uncharacterized protein</fullName>
    </submittedName>
</protein>
<comment type="caution">
    <text evidence="1">The sequence shown here is derived from an EMBL/GenBank/DDBJ whole genome shotgun (WGS) entry which is preliminary data.</text>
</comment>
<reference evidence="1 2" key="1">
    <citation type="submission" date="2011-10" db="EMBL/GenBank/DDBJ databases">
        <title>Genome sequence of Gluconobacter morbifer G707, isolated from Drosophila gut.</title>
        <authorList>
            <person name="Lee W.-J."/>
            <person name="Kim E.-K."/>
        </authorList>
    </citation>
    <scope>NUCLEOTIDE SEQUENCE [LARGE SCALE GENOMIC DNA]</scope>
    <source>
        <strain evidence="1 2">G707</strain>
    </source>
</reference>
<dbReference type="EMBL" id="AGQV01000017">
    <property type="protein sequence ID" value="EHH66898.1"/>
    <property type="molecule type" value="Genomic_DNA"/>
</dbReference>